<reference evidence="2" key="1">
    <citation type="submission" date="2018-06" db="EMBL/GenBank/DDBJ databases">
        <title>Genomic Encyclopedia of Type Strains, Phase IV (KMG-V): Genome sequencing to study the core and pangenomes of soil and plant-associated prokaryotes.</title>
        <authorList>
            <person name="Whitman W."/>
        </authorList>
    </citation>
    <scope>NUCLEOTIDE SEQUENCE [LARGE SCALE GENOMIC DNA]</scope>
    <source>
        <strain evidence="2">MLR2-44</strain>
    </source>
</reference>
<dbReference type="AlphaFoldDB" id="A0A2W7PQF5"/>
<feature type="transmembrane region" description="Helical" evidence="1">
    <location>
        <begin position="41"/>
        <end position="62"/>
    </location>
</feature>
<sequence>MSGPAQTGIGARIAPPRFLLCGALLLVAAAAAWALGAEPRIALLIGFDLAALVFLGAALPLFRADPAAMRRTAERNDANRAALLTISVLLSLVILFAIGTLIARPETPHWIDVVLIVTTLVLAWLFANTVFTLHYAHLFYLQSANGDQGGLEVPGVREPDYWDFLYFSLTLGMTFQTSDVTITGAHMRKVVLGHCVAAFLFNMGILAFTVNALGGL</sequence>
<feature type="transmembrane region" description="Helical" evidence="1">
    <location>
        <begin position="109"/>
        <end position="131"/>
    </location>
</feature>
<evidence type="ECO:0000256" key="1">
    <source>
        <dbReference type="SAM" id="Phobius"/>
    </source>
</evidence>
<gene>
    <name evidence="2" type="ORF">C7416_101501</name>
</gene>
<accession>A0A2W7PQF5</accession>
<dbReference type="Pfam" id="PF07077">
    <property type="entry name" value="DUF1345"/>
    <property type="match status" value="1"/>
</dbReference>
<feature type="transmembrane region" description="Helical" evidence="1">
    <location>
        <begin position="18"/>
        <end position="35"/>
    </location>
</feature>
<name>A0A2W7PQF5_9BURK</name>
<dbReference type="InterPro" id="IPR009781">
    <property type="entry name" value="DUF1345"/>
</dbReference>
<comment type="caution">
    <text evidence="2">The sequence shown here is derived from an EMBL/GenBank/DDBJ whole genome shotgun (WGS) entry which is preliminary data.</text>
</comment>
<keyword evidence="1" id="KW-1133">Transmembrane helix</keyword>
<evidence type="ECO:0000313" key="3">
    <source>
        <dbReference type="Proteomes" id="UP000249638"/>
    </source>
</evidence>
<feature type="transmembrane region" description="Helical" evidence="1">
    <location>
        <begin position="82"/>
        <end position="103"/>
    </location>
</feature>
<keyword evidence="1" id="KW-0812">Transmembrane</keyword>
<keyword evidence="1" id="KW-0472">Membrane</keyword>
<evidence type="ECO:0000313" key="2">
    <source>
        <dbReference type="EMBL" id="PZX34217.1"/>
    </source>
</evidence>
<dbReference type="EMBL" id="QKZN01000001">
    <property type="protein sequence ID" value="PZX34217.1"/>
    <property type="molecule type" value="Genomic_DNA"/>
</dbReference>
<organism evidence="2 3">
    <name type="scientific">Cupriavidus phytorum</name>
    <dbReference type="NCBI Taxonomy" id="3024399"/>
    <lineage>
        <taxon>Bacteria</taxon>
        <taxon>Pseudomonadati</taxon>
        <taxon>Pseudomonadota</taxon>
        <taxon>Betaproteobacteria</taxon>
        <taxon>Burkholderiales</taxon>
        <taxon>Burkholderiaceae</taxon>
        <taxon>Cupriavidus</taxon>
    </lineage>
</organism>
<protein>
    <submittedName>
        <fullName evidence="2">Membrane protein</fullName>
    </submittedName>
</protein>
<proteinExistence type="predicted"/>
<keyword evidence="3" id="KW-1185">Reference proteome</keyword>
<dbReference type="Proteomes" id="UP000249638">
    <property type="component" value="Unassembled WGS sequence"/>
</dbReference>
<feature type="transmembrane region" description="Helical" evidence="1">
    <location>
        <begin position="191"/>
        <end position="213"/>
    </location>
</feature>